<dbReference type="SUPFAM" id="SSF49785">
    <property type="entry name" value="Galactose-binding domain-like"/>
    <property type="match status" value="1"/>
</dbReference>
<evidence type="ECO:0000256" key="1">
    <source>
        <dbReference type="SAM" id="SignalP"/>
    </source>
</evidence>
<dbReference type="Gene3D" id="2.60.120.260">
    <property type="entry name" value="Galactose-binding domain-like"/>
    <property type="match status" value="2"/>
</dbReference>
<gene>
    <name evidence="4" type="ORF">SAMN04515668_4442</name>
</gene>
<evidence type="ECO:0000259" key="2">
    <source>
        <dbReference type="PROSITE" id="PS50093"/>
    </source>
</evidence>
<dbReference type="InterPro" id="IPR005084">
    <property type="entry name" value="CBM6"/>
</dbReference>
<dbReference type="PROSITE" id="PS50093">
    <property type="entry name" value="PKD"/>
    <property type="match status" value="1"/>
</dbReference>
<organism evidence="4 5">
    <name type="scientific">Hymenobacter arizonensis</name>
    <name type="common">Siccationidurans arizonensis</name>
    <dbReference type="NCBI Taxonomy" id="1227077"/>
    <lineage>
        <taxon>Bacteria</taxon>
        <taxon>Pseudomonadati</taxon>
        <taxon>Bacteroidota</taxon>
        <taxon>Cytophagia</taxon>
        <taxon>Cytophagales</taxon>
        <taxon>Hymenobacteraceae</taxon>
        <taxon>Hymenobacter</taxon>
    </lineage>
</organism>
<dbReference type="Proteomes" id="UP000199029">
    <property type="component" value="Unassembled WGS sequence"/>
</dbReference>
<dbReference type="OrthoDB" id="9814627at2"/>
<evidence type="ECO:0000313" key="4">
    <source>
        <dbReference type="EMBL" id="SFQ79440.1"/>
    </source>
</evidence>
<sequence length="1560" mass="167043">MATRLLLCFCCALLLLLSLATAGQAQALYQAESGTLAGGAQIGIAGDVRYAVLPVWSKTASVAFSAVSVVESNTYAVDFRYAAGGAFAPRLSVYVNGRDVTQVLFPSTSTWANWTIHTVPLALRAGSNTVMVRYDADDSGGVDLDYIQVRAEANSQGYKLGAAPTAGWFPSEISVDKFTGTAQLYLPLHTVAAPGISLPLGLAYAATGVRVDDQGGAVGVNWALTGGVRISREVRGLPDDRKEEDPTRNEFRYGWLVYNSGSPEAKMNAVPTAPATFSADACVDGNEAAARQALHQFGSLQHGLTGARHWYDSEPDVFSYSLPGHSGKFVFDAQGHARTIPFDPINITPVGATSGSGITSFTIRTADGTVYDFNMPETVTKKLVNVAAAPSYFLREYWQYKLPDNAKRFAYATAWLASSIRTPAGAAIGLEYWAAHTPVDNPARSSRLLLRGGSAGAGAEEYRTETQVTTLYLRSVVSDATRVDFTLVAVDASAYYIQAVEVKSGVNNALIRRYDFNYTNAAPSSATGQNSFDSHGNPLSEFLTTRRFLRSVHATNGCASQPLYEFTYHGVEKVPLLGNAFRETVALPPVGANDRDYWGYYTPNHSPTLVPRLHVYPALLGPAQPVPGAPYRLYEVPEPTAAAGGFTLPGAERRPAACFNFQAALAGTLKAFVLPGGGKALLEYEPHRFYDAVAQQSYPAGGTRIRAVRVQDPVTGLEARRDYGYEEDNGRASGVLLRAPRFAFALPASGDSPQQQWTNATVRCGDDLTEDPFEGRAIGYRRVSEQMTGRGRVVTVYQALGSADEAFVAEEPAAGLTFAWSRAIMGLGRATYTVPRREGTFCPSAAPLRAGTGLYPFAPATNYDFRRGLPLSITYQAEPVGNASPATVRRETFAYEYRDLTPTDRSVGVTGLAYEQLTGGAQQLYAYAKYSILTDFLYAIRRQTEVVPNGSLADNQSETWYNYNAQGWLASQGRRNSDGKAYRTRYKYLADYDLTGSAAEPRFQAMQQRIGTNEHISATPVETITELVLSPTDVRFAGATLNTFAAASPGVPTRPYQVLRWQPAAALPRPTTTPPPVGTYDSIRVVTNAAGGKELYVSPSFRLVSTVLETSAQQLPLSTRTEAGRQRSAVQLDQSGTVPVLQIANALSSEVLFSDFESAKPYGFSLGQGATLRSDAARTGTTGASLPGGSFVTSSLVACANTAYRLSFWARTTAAATVTVSLTAYAGGGTAGAPPAQPLVLGNTDGTWRYYEATVNLSGLTKPSLSNLALQLQTSAAVQLDDVLFLPSAAAAASTTYDLAKGKTSETDGRGQTTYYDYNVLGDLARVRDHNGSVVKQLERVVAGRAPEISPSFTITGSRYDGETLSFTAATACSTNLQYSWDFGDGTKTDFVAAPTVLHRFTTGGQIQSFAVTLLARVGQGQVFRSVQYVEVRPAPLTVVDCVNGVVSIDNCGEQDDVLVNTCSPNQVPSGRPSHNVYTVTTTGPGLVYRWEYRGVDGGGWSPYAATGASIRVLVAEPRAYRCTLSNSNGVVLGMSQVFSILRYNSQGGTSNPCGLSIAP</sequence>
<keyword evidence="1" id="KW-0732">Signal</keyword>
<dbReference type="STRING" id="1227077.SAMN04515668_4442"/>
<name>A0A1I6BER7_HYMAR</name>
<evidence type="ECO:0000313" key="5">
    <source>
        <dbReference type="Proteomes" id="UP000199029"/>
    </source>
</evidence>
<feature type="domain" description="CBM6" evidence="3">
    <location>
        <begin position="27"/>
        <end position="150"/>
    </location>
</feature>
<keyword evidence="5" id="KW-1185">Reference proteome</keyword>
<accession>A0A1I6BER7</accession>
<dbReference type="InterPro" id="IPR000601">
    <property type="entry name" value="PKD_dom"/>
</dbReference>
<dbReference type="GO" id="GO:0030246">
    <property type="term" value="F:carbohydrate binding"/>
    <property type="evidence" value="ECO:0007669"/>
    <property type="project" value="InterPro"/>
</dbReference>
<dbReference type="Pfam" id="PF00801">
    <property type="entry name" value="PKD"/>
    <property type="match status" value="1"/>
</dbReference>
<reference evidence="5" key="1">
    <citation type="submission" date="2016-10" db="EMBL/GenBank/DDBJ databases">
        <authorList>
            <person name="Varghese N."/>
            <person name="Submissions S."/>
        </authorList>
    </citation>
    <scope>NUCLEOTIDE SEQUENCE [LARGE SCALE GENOMIC DNA]</scope>
    <source>
        <strain evidence="5">OR362-8,ATCC BAA-1266,JCM 13504</strain>
    </source>
</reference>
<dbReference type="PROSITE" id="PS51175">
    <property type="entry name" value="CBM6"/>
    <property type="match status" value="1"/>
</dbReference>
<dbReference type="EMBL" id="FOXS01000008">
    <property type="protein sequence ID" value="SFQ79440.1"/>
    <property type="molecule type" value="Genomic_DNA"/>
</dbReference>
<evidence type="ECO:0000259" key="3">
    <source>
        <dbReference type="PROSITE" id="PS51175"/>
    </source>
</evidence>
<dbReference type="Gene3D" id="2.60.40.10">
    <property type="entry name" value="Immunoglobulins"/>
    <property type="match status" value="1"/>
</dbReference>
<proteinExistence type="predicted"/>
<dbReference type="InterPro" id="IPR035986">
    <property type="entry name" value="PKD_dom_sf"/>
</dbReference>
<feature type="domain" description="PKD" evidence="2">
    <location>
        <begin position="1348"/>
        <end position="1405"/>
    </location>
</feature>
<protein>
    <submittedName>
        <fullName evidence="4">YD repeat-containing protein</fullName>
    </submittedName>
</protein>
<dbReference type="InterPro" id="IPR013783">
    <property type="entry name" value="Ig-like_fold"/>
</dbReference>
<feature type="signal peptide" evidence="1">
    <location>
        <begin position="1"/>
        <end position="27"/>
    </location>
</feature>
<dbReference type="RefSeq" id="WP_143080342.1">
    <property type="nucleotide sequence ID" value="NZ_FOXS01000008.1"/>
</dbReference>
<dbReference type="SUPFAM" id="SSF49299">
    <property type="entry name" value="PKD domain"/>
    <property type="match status" value="1"/>
</dbReference>
<dbReference type="InterPro" id="IPR008979">
    <property type="entry name" value="Galactose-bd-like_sf"/>
</dbReference>
<feature type="chain" id="PRO_5011785510" evidence="1">
    <location>
        <begin position="28"/>
        <end position="1560"/>
    </location>
</feature>